<evidence type="ECO:0000313" key="1">
    <source>
        <dbReference type="EMBL" id="GKV11100.1"/>
    </source>
</evidence>
<accession>A0AAV5JJX0</accession>
<evidence type="ECO:0000313" key="2">
    <source>
        <dbReference type="Proteomes" id="UP001054252"/>
    </source>
</evidence>
<reference evidence="1 2" key="1">
    <citation type="journal article" date="2021" name="Commun. Biol.">
        <title>The genome of Shorea leprosula (Dipterocarpaceae) highlights the ecological relevance of drought in aseasonal tropical rainforests.</title>
        <authorList>
            <person name="Ng K.K.S."/>
            <person name="Kobayashi M.J."/>
            <person name="Fawcett J.A."/>
            <person name="Hatakeyama M."/>
            <person name="Paape T."/>
            <person name="Ng C.H."/>
            <person name="Ang C.C."/>
            <person name="Tnah L.H."/>
            <person name="Lee C.T."/>
            <person name="Nishiyama T."/>
            <person name="Sese J."/>
            <person name="O'Brien M.J."/>
            <person name="Copetti D."/>
            <person name="Mohd Noor M.I."/>
            <person name="Ong R.C."/>
            <person name="Putra M."/>
            <person name="Sireger I.Z."/>
            <person name="Indrioko S."/>
            <person name="Kosugi Y."/>
            <person name="Izuno A."/>
            <person name="Isagi Y."/>
            <person name="Lee S.L."/>
            <person name="Shimizu K.K."/>
        </authorList>
    </citation>
    <scope>NUCLEOTIDE SEQUENCE [LARGE SCALE GENOMIC DNA]</scope>
    <source>
        <strain evidence="1">214</strain>
    </source>
</reference>
<protein>
    <submittedName>
        <fullName evidence="1">Uncharacterized protein</fullName>
    </submittedName>
</protein>
<sequence length="66" mass="7417">MGIIVAYSLKKDNIKPKSALSCCNVEQYRYKRVASSHKNSLSFVAGKSSSGIVMETKLNFFLFWGH</sequence>
<dbReference type="EMBL" id="BPVZ01000033">
    <property type="protein sequence ID" value="GKV11100.1"/>
    <property type="molecule type" value="Genomic_DNA"/>
</dbReference>
<keyword evidence="2" id="KW-1185">Reference proteome</keyword>
<dbReference type="AlphaFoldDB" id="A0AAV5JJX0"/>
<name>A0AAV5JJX0_9ROSI</name>
<organism evidence="1 2">
    <name type="scientific">Rubroshorea leprosula</name>
    <dbReference type="NCBI Taxonomy" id="152421"/>
    <lineage>
        <taxon>Eukaryota</taxon>
        <taxon>Viridiplantae</taxon>
        <taxon>Streptophyta</taxon>
        <taxon>Embryophyta</taxon>
        <taxon>Tracheophyta</taxon>
        <taxon>Spermatophyta</taxon>
        <taxon>Magnoliopsida</taxon>
        <taxon>eudicotyledons</taxon>
        <taxon>Gunneridae</taxon>
        <taxon>Pentapetalae</taxon>
        <taxon>rosids</taxon>
        <taxon>malvids</taxon>
        <taxon>Malvales</taxon>
        <taxon>Dipterocarpaceae</taxon>
        <taxon>Rubroshorea</taxon>
    </lineage>
</organism>
<comment type="caution">
    <text evidence="1">The sequence shown here is derived from an EMBL/GenBank/DDBJ whole genome shotgun (WGS) entry which is preliminary data.</text>
</comment>
<gene>
    <name evidence="1" type="ORF">SLEP1_g22384</name>
</gene>
<dbReference type="Proteomes" id="UP001054252">
    <property type="component" value="Unassembled WGS sequence"/>
</dbReference>
<proteinExistence type="predicted"/>